<dbReference type="Proteomes" id="UP000030762">
    <property type="component" value="Unassembled WGS sequence"/>
</dbReference>
<protein>
    <submittedName>
        <fullName evidence="1">Uncharacterized protein</fullName>
    </submittedName>
</protein>
<dbReference type="EMBL" id="JH767138">
    <property type="protein sequence ID" value="EQC39835.1"/>
    <property type="molecule type" value="Genomic_DNA"/>
</dbReference>
<sequence>MTRPKCRNAYQRMMQRRYKQAHLKLRGELIETAALLEKHLALRRATPMVSWKDIADELRTDIDRLQEENVTLHSFMPMPGNCNSYQNCKDVTGKSGFNVPVYVTPTTNAGQGSCTELRVTKADSGDA</sequence>
<organism evidence="1 2">
    <name type="scientific">Saprolegnia diclina (strain VS20)</name>
    <dbReference type="NCBI Taxonomy" id="1156394"/>
    <lineage>
        <taxon>Eukaryota</taxon>
        <taxon>Sar</taxon>
        <taxon>Stramenopiles</taxon>
        <taxon>Oomycota</taxon>
        <taxon>Saprolegniomycetes</taxon>
        <taxon>Saprolegniales</taxon>
        <taxon>Saprolegniaceae</taxon>
        <taxon>Saprolegnia</taxon>
    </lineage>
</organism>
<keyword evidence="2" id="KW-1185">Reference proteome</keyword>
<name>T0R0H5_SAPDV</name>
<evidence type="ECO:0000313" key="2">
    <source>
        <dbReference type="Proteomes" id="UP000030762"/>
    </source>
</evidence>
<gene>
    <name evidence="1" type="ORF">SDRG_03254</name>
</gene>
<evidence type="ECO:0000313" key="1">
    <source>
        <dbReference type="EMBL" id="EQC39835.1"/>
    </source>
</evidence>
<proteinExistence type="predicted"/>
<reference evidence="1 2" key="1">
    <citation type="submission" date="2012-04" db="EMBL/GenBank/DDBJ databases">
        <title>The Genome Sequence of Saprolegnia declina VS20.</title>
        <authorList>
            <consortium name="The Broad Institute Genome Sequencing Platform"/>
            <person name="Russ C."/>
            <person name="Nusbaum C."/>
            <person name="Tyler B."/>
            <person name="van West P."/>
            <person name="Dieguez-Uribeondo J."/>
            <person name="de Bruijn I."/>
            <person name="Tripathy S."/>
            <person name="Jiang R."/>
            <person name="Young S.K."/>
            <person name="Zeng Q."/>
            <person name="Gargeya S."/>
            <person name="Fitzgerald M."/>
            <person name="Haas B."/>
            <person name="Abouelleil A."/>
            <person name="Alvarado L."/>
            <person name="Arachchi H.M."/>
            <person name="Berlin A."/>
            <person name="Chapman S.B."/>
            <person name="Goldberg J."/>
            <person name="Griggs A."/>
            <person name="Gujja S."/>
            <person name="Hansen M."/>
            <person name="Howarth C."/>
            <person name="Imamovic A."/>
            <person name="Larimer J."/>
            <person name="McCowen C."/>
            <person name="Montmayeur A."/>
            <person name="Murphy C."/>
            <person name="Neiman D."/>
            <person name="Pearson M."/>
            <person name="Priest M."/>
            <person name="Roberts A."/>
            <person name="Saif S."/>
            <person name="Shea T."/>
            <person name="Sisk P."/>
            <person name="Sykes S."/>
            <person name="Wortman J."/>
            <person name="Nusbaum C."/>
            <person name="Birren B."/>
        </authorList>
    </citation>
    <scope>NUCLEOTIDE SEQUENCE [LARGE SCALE GENOMIC DNA]</scope>
    <source>
        <strain evidence="1 2">VS20</strain>
    </source>
</reference>
<accession>T0R0H5</accession>
<dbReference type="InParanoid" id="T0R0H5"/>
<dbReference type="VEuPathDB" id="FungiDB:SDRG_03254"/>
<dbReference type="OrthoDB" id="10490595at2759"/>
<dbReference type="AlphaFoldDB" id="T0R0H5"/>
<dbReference type="RefSeq" id="XP_008607107.1">
    <property type="nucleotide sequence ID" value="XM_008608885.1"/>
</dbReference>
<dbReference type="GeneID" id="19943981"/>